<keyword evidence="1" id="KW-0812">Transmembrane</keyword>
<reference evidence="2" key="1">
    <citation type="submission" date="2022-08" db="EMBL/GenBank/DDBJ databases">
        <title>Whole genome sequencing of non-tuberculosis mycobacteria type-strains.</title>
        <authorList>
            <person name="Igarashi Y."/>
            <person name="Osugi A."/>
            <person name="Mitarai S."/>
        </authorList>
    </citation>
    <scope>NUCLEOTIDE SEQUENCE</scope>
    <source>
        <strain evidence="2">JCM 16372</strain>
    </source>
</reference>
<keyword evidence="1" id="KW-0472">Membrane</keyword>
<feature type="transmembrane region" description="Helical" evidence="1">
    <location>
        <begin position="21"/>
        <end position="40"/>
    </location>
</feature>
<gene>
    <name evidence="2" type="ORF">MJO55_22215</name>
</gene>
<evidence type="ECO:0000313" key="3">
    <source>
        <dbReference type="Proteomes" id="UP001055159"/>
    </source>
</evidence>
<dbReference type="EMBL" id="CP092427">
    <property type="protein sequence ID" value="ULP35929.1"/>
    <property type="molecule type" value="Genomic_DNA"/>
</dbReference>
<name>A0ABY3UCP0_9MYCO</name>
<evidence type="ECO:0000256" key="1">
    <source>
        <dbReference type="SAM" id="Phobius"/>
    </source>
</evidence>
<keyword evidence="1" id="KW-1133">Transmembrane helix</keyword>
<protein>
    <submittedName>
        <fullName evidence="2">Uncharacterized protein</fullName>
    </submittedName>
</protein>
<dbReference type="RefSeq" id="WP_239735423.1">
    <property type="nucleotide sequence ID" value="NZ_CP092427.2"/>
</dbReference>
<accession>A0ABY3UCP0</accession>
<proteinExistence type="predicted"/>
<sequence>MRRGRTGYPLGMARGEHPQRTVFYGACLLAAAFLSCWVAARVHIVWVSALIYVAAAIAMCVGLVMTLRDYG</sequence>
<dbReference type="Proteomes" id="UP001055159">
    <property type="component" value="Chromosome"/>
</dbReference>
<organism evidence="2 3">
    <name type="scientific">Mycolicibacterium rufum</name>
    <dbReference type="NCBI Taxonomy" id="318424"/>
    <lineage>
        <taxon>Bacteria</taxon>
        <taxon>Bacillati</taxon>
        <taxon>Actinomycetota</taxon>
        <taxon>Actinomycetes</taxon>
        <taxon>Mycobacteriales</taxon>
        <taxon>Mycobacteriaceae</taxon>
        <taxon>Mycolicibacterium</taxon>
    </lineage>
</organism>
<keyword evidence="3" id="KW-1185">Reference proteome</keyword>
<feature type="transmembrane region" description="Helical" evidence="1">
    <location>
        <begin position="46"/>
        <end position="67"/>
    </location>
</feature>
<evidence type="ECO:0000313" key="2">
    <source>
        <dbReference type="EMBL" id="ULP35929.1"/>
    </source>
</evidence>